<dbReference type="SMART" id="SM00028">
    <property type="entry name" value="TPR"/>
    <property type="match status" value="3"/>
</dbReference>
<dbReference type="PANTHER" id="PTHR15175:SF4">
    <property type="entry name" value="NADPH OXIDASE ACTIVATOR 1"/>
    <property type="match status" value="1"/>
</dbReference>
<feature type="repeat" description="TPR" evidence="7">
    <location>
        <begin position="71"/>
        <end position="104"/>
    </location>
</feature>
<evidence type="ECO:0000256" key="7">
    <source>
        <dbReference type="PROSITE-ProRule" id="PRU00339"/>
    </source>
</evidence>
<dbReference type="Proteomes" id="UP000007754">
    <property type="component" value="Chromosome 17"/>
</dbReference>
<dbReference type="InterPro" id="IPR036028">
    <property type="entry name" value="SH3-like_dom_sf"/>
</dbReference>
<keyword evidence="10" id="KW-1185">Reference proteome</keyword>
<dbReference type="InterPro" id="IPR019734">
    <property type="entry name" value="TPR_rpt"/>
</dbReference>
<dbReference type="SUPFAM" id="SSF54277">
    <property type="entry name" value="CAD &amp; PB1 domains"/>
    <property type="match status" value="1"/>
</dbReference>
<evidence type="ECO:0000256" key="3">
    <source>
        <dbReference type="ARBA" id="ARBA00022443"/>
    </source>
</evidence>
<keyword evidence="6 7" id="KW-0802">TPR repeat</keyword>
<evidence type="ECO:0000256" key="1">
    <source>
        <dbReference type="ARBA" id="ARBA00004496"/>
    </source>
</evidence>
<comment type="subcellular location">
    <subcellularLocation>
        <location evidence="1">Cytoplasm</location>
    </subcellularLocation>
</comment>
<feature type="region of interest" description="Disordered" evidence="8">
    <location>
        <begin position="303"/>
        <end position="333"/>
    </location>
</feature>
<dbReference type="SUPFAM" id="SSF48452">
    <property type="entry name" value="TPR-like"/>
    <property type="match status" value="1"/>
</dbReference>
<dbReference type="InterPro" id="IPR051864">
    <property type="entry name" value="NCF2_NOXA1"/>
</dbReference>
<dbReference type="InterPro" id="IPR011990">
    <property type="entry name" value="TPR-like_helical_dom_sf"/>
</dbReference>
<dbReference type="AlphaFoldDB" id="H0YWA5"/>
<keyword evidence="3" id="KW-0728">SH3 domain</keyword>
<evidence type="ECO:0000256" key="8">
    <source>
        <dbReference type="SAM" id="MobiDB-lite"/>
    </source>
</evidence>
<name>H0YWA5_TAEGU</name>
<comment type="similarity">
    <text evidence="2">Belongs to the NCF2/NOXA1 family.</text>
</comment>
<dbReference type="GO" id="GO:0016176">
    <property type="term" value="F:superoxide-generating NADPH oxidase activator activity"/>
    <property type="evidence" value="ECO:0007669"/>
    <property type="project" value="TreeGrafter"/>
</dbReference>
<evidence type="ECO:0000256" key="2">
    <source>
        <dbReference type="ARBA" id="ARBA00008051"/>
    </source>
</evidence>
<evidence type="ECO:0000313" key="9">
    <source>
        <dbReference type="Ensembl" id="ENSTGUP00000002578.2"/>
    </source>
</evidence>
<dbReference type="CTD" id="10811"/>
<dbReference type="FunFam" id="1.25.40.10:FF:000017">
    <property type="entry name" value="NADPH oxidase regulator NoxR"/>
    <property type="match status" value="1"/>
</dbReference>
<gene>
    <name evidence="9" type="primary">NOXA1</name>
</gene>
<evidence type="ECO:0000256" key="4">
    <source>
        <dbReference type="ARBA" id="ARBA00022490"/>
    </source>
</evidence>
<evidence type="ECO:0000256" key="5">
    <source>
        <dbReference type="ARBA" id="ARBA00022737"/>
    </source>
</evidence>
<evidence type="ECO:0000313" key="10">
    <source>
        <dbReference type="Proteomes" id="UP000007754"/>
    </source>
</evidence>
<protein>
    <submittedName>
        <fullName evidence="9">NADPH oxidase activator 1</fullName>
    </submittedName>
</protein>
<dbReference type="GeneTree" id="ENSGT00530000063843"/>
<dbReference type="Gene3D" id="3.10.20.90">
    <property type="entry name" value="Phosphatidylinositol 3-kinase Catalytic Subunit, Chain A, domain 1"/>
    <property type="match status" value="1"/>
</dbReference>
<reference evidence="9" key="3">
    <citation type="submission" date="2025-09" db="UniProtKB">
        <authorList>
            <consortium name="Ensembl"/>
        </authorList>
    </citation>
    <scope>IDENTIFICATION</scope>
</reference>
<dbReference type="Gene3D" id="1.25.40.10">
    <property type="entry name" value="Tetratricopeptide repeat domain"/>
    <property type="match status" value="1"/>
</dbReference>
<evidence type="ECO:0000256" key="6">
    <source>
        <dbReference type="ARBA" id="ARBA00022803"/>
    </source>
</evidence>
<dbReference type="PROSITE" id="PS50005">
    <property type="entry name" value="TPR"/>
    <property type="match status" value="1"/>
</dbReference>
<sequence length="553" mass="62312">MAYRELVRRWHEAVRAADRGHWDAALDTFGGIAEPPARICFNVGCVQLLAGRPEAALRAFDKTIEKDKSLAVGYFQRGFVHLQLEKYEEALSDYHMAFSHLRENPFIDYKQLGLRHILYAWEVLYSTAAVQCHLQQWQEAKVTLEKAVVWRPERRTAILELALERVQDHLFLEPMLVPLGELFRPRKKEVEQLDSKDFLGKPKVISSIIPNDEYIGFEPLRPQKQGFYEPSEDALRDAQSGYHRVLAPYRPAEPGPEVAAGSLVFVLGRAADGWATAIHDGQKLHIPSSLLEPASRMDKWKISTGIPLPPAQVPPSRLSLKQKPAPPGEENASINDASAHMESKVPPRCGEASAGTDRPSVLRLRCECSLVLRAGEAPALPALRALMRDRLAQQAQRGTLSYRLLDGTELGTVLGQEDLGKVWQQLTDGRLTLCCQVPGLGQSLCWAELQSLLYFANSMLAFSCRTLTPTQADLFSTRCWLSTLTWHRDRGTWNSAREMCWISFLKVALQSCCWARLLESAVGRHWGKPLQGCLRFILSGDTRLHWVFSRVKF</sequence>
<dbReference type="Gene3D" id="2.30.30.40">
    <property type="entry name" value="SH3 Domains"/>
    <property type="match status" value="1"/>
</dbReference>
<dbReference type="GO" id="GO:0005737">
    <property type="term" value="C:cytoplasm"/>
    <property type="evidence" value="ECO:0007669"/>
    <property type="project" value="UniProtKB-SubCell"/>
</dbReference>
<dbReference type="PANTHER" id="PTHR15175">
    <property type="entry name" value="NEUTROPHIL CYTOSOLIC FACTOR 2, NEUTROPHIL NADPH OXIDASE FACTOR 2"/>
    <property type="match status" value="1"/>
</dbReference>
<reference evidence="9" key="2">
    <citation type="submission" date="2025-08" db="UniProtKB">
        <authorList>
            <consortium name="Ensembl"/>
        </authorList>
    </citation>
    <scope>IDENTIFICATION</scope>
</reference>
<keyword evidence="4" id="KW-0963">Cytoplasm</keyword>
<dbReference type="GO" id="GO:0042554">
    <property type="term" value="P:superoxide anion generation"/>
    <property type="evidence" value="ECO:0007669"/>
    <property type="project" value="TreeGrafter"/>
</dbReference>
<dbReference type="SUPFAM" id="SSF50044">
    <property type="entry name" value="SH3-domain"/>
    <property type="match status" value="1"/>
</dbReference>
<accession>H0YWA5</accession>
<keyword evidence="5" id="KW-0677">Repeat</keyword>
<organism evidence="9 10">
    <name type="scientific">Taeniopygia guttata</name>
    <name type="common">Zebra finch</name>
    <name type="synonym">Poephila guttata</name>
    <dbReference type="NCBI Taxonomy" id="59729"/>
    <lineage>
        <taxon>Eukaryota</taxon>
        <taxon>Metazoa</taxon>
        <taxon>Chordata</taxon>
        <taxon>Craniata</taxon>
        <taxon>Vertebrata</taxon>
        <taxon>Euteleostomi</taxon>
        <taxon>Archelosauria</taxon>
        <taxon>Archosauria</taxon>
        <taxon>Dinosauria</taxon>
        <taxon>Saurischia</taxon>
        <taxon>Theropoda</taxon>
        <taxon>Coelurosauria</taxon>
        <taxon>Aves</taxon>
        <taxon>Neognathae</taxon>
        <taxon>Neoaves</taxon>
        <taxon>Telluraves</taxon>
        <taxon>Australaves</taxon>
        <taxon>Passeriformes</taxon>
        <taxon>Passeroidea</taxon>
        <taxon>Estrildidae</taxon>
        <taxon>Estrildinae</taxon>
        <taxon>Taeniopygia</taxon>
    </lineage>
</organism>
<dbReference type="HOGENOM" id="CLU_1478402_0_0_1"/>
<reference evidence="9 10" key="1">
    <citation type="journal article" date="2010" name="Nature">
        <title>The genome of a songbird.</title>
        <authorList>
            <person name="Warren W.C."/>
            <person name="Clayton D.F."/>
            <person name="Ellegren H."/>
            <person name="Arnold A.P."/>
            <person name="Hillier L.W."/>
            <person name="Kunstner A."/>
            <person name="Searle S."/>
            <person name="White S."/>
            <person name="Vilella A.J."/>
            <person name="Fairley S."/>
            <person name="Heger A."/>
            <person name="Kong L."/>
            <person name="Ponting C.P."/>
            <person name="Jarvis E.D."/>
            <person name="Mello C.V."/>
            <person name="Minx P."/>
            <person name="Lovell P."/>
            <person name="Velho T.A."/>
            <person name="Ferris M."/>
            <person name="Balakrishnan C.N."/>
            <person name="Sinha S."/>
            <person name="Blatti C."/>
            <person name="London S.E."/>
            <person name="Li Y."/>
            <person name="Lin Y.C."/>
            <person name="George J."/>
            <person name="Sweedler J."/>
            <person name="Southey B."/>
            <person name="Gunaratne P."/>
            <person name="Watson M."/>
            <person name="Nam K."/>
            <person name="Backstrom N."/>
            <person name="Smeds L."/>
            <person name="Nabholz B."/>
            <person name="Itoh Y."/>
            <person name="Whitney O."/>
            <person name="Pfenning A.R."/>
            <person name="Howard J."/>
            <person name="Volker M."/>
            <person name="Skinner B.M."/>
            <person name="Griffin D.K."/>
            <person name="Ye L."/>
            <person name="McLaren W.M."/>
            <person name="Flicek P."/>
            <person name="Quesada V."/>
            <person name="Velasco G."/>
            <person name="Lopez-Otin C."/>
            <person name="Puente X.S."/>
            <person name="Olender T."/>
            <person name="Lancet D."/>
            <person name="Smit A.F."/>
            <person name="Hubley R."/>
            <person name="Konkel M.K."/>
            <person name="Walker J.A."/>
            <person name="Batzer M.A."/>
            <person name="Gu W."/>
            <person name="Pollock D.D."/>
            <person name="Chen L."/>
            <person name="Cheng Z."/>
            <person name="Eichler E.E."/>
            <person name="Stapley J."/>
            <person name="Slate J."/>
            <person name="Ekblom R."/>
            <person name="Birkhead T."/>
            <person name="Burke T."/>
            <person name="Burt D."/>
            <person name="Scharff C."/>
            <person name="Adam I."/>
            <person name="Richard H."/>
            <person name="Sultan M."/>
            <person name="Soldatov A."/>
            <person name="Lehrach H."/>
            <person name="Edwards S.V."/>
            <person name="Yang S.P."/>
            <person name="Li X."/>
            <person name="Graves T."/>
            <person name="Fulton L."/>
            <person name="Nelson J."/>
            <person name="Chinwalla A."/>
            <person name="Hou S."/>
            <person name="Mardis E.R."/>
            <person name="Wilson R.K."/>
        </authorList>
    </citation>
    <scope>NUCLEOTIDE SEQUENCE [LARGE SCALE GENOMIC DNA]</scope>
</reference>
<proteinExistence type="inferred from homology"/>
<dbReference type="Ensembl" id="ENSTGUT00000002605.2">
    <property type="protein sequence ID" value="ENSTGUP00000002578.2"/>
    <property type="gene ID" value="ENSTGUG00000002500.2"/>
</dbReference>